<keyword evidence="4" id="KW-1185">Reference proteome</keyword>
<name>A0AAV7SRB1_PLEWA</name>
<evidence type="ECO:0000259" key="2">
    <source>
        <dbReference type="Pfam" id="PF17921"/>
    </source>
</evidence>
<dbReference type="Pfam" id="PF17921">
    <property type="entry name" value="Integrase_H2C2"/>
    <property type="match status" value="1"/>
</dbReference>
<accession>A0AAV7SRB1</accession>
<dbReference type="Gene3D" id="3.30.420.10">
    <property type="entry name" value="Ribonuclease H-like superfamily/Ribonuclease H"/>
    <property type="match status" value="1"/>
</dbReference>
<dbReference type="PANTHER" id="PTHR37984:SF5">
    <property type="entry name" value="PROTEIN NYNRIN-LIKE"/>
    <property type="match status" value="1"/>
</dbReference>
<proteinExistence type="predicted"/>
<evidence type="ECO:0000313" key="4">
    <source>
        <dbReference type="Proteomes" id="UP001066276"/>
    </source>
</evidence>
<dbReference type="InterPro" id="IPR036397">
    <property type="entry name" value="RNaseH_sf"/>
</dbReference>
<organism evidence="3 4">
    <name type="scientific">Pleurodeles waltl</name>
    <name type="common">Iberian ribbed newt</name>
    <dbReference type="NCBI Taxonomy" id="8319"/>
    <lineage>
        <taxon>Eukaryota</taxon>
        <taxon>Metazoa</taxon>
        <taxon>Chordata</taxon>
        <taxon>Craniata</taxon>
        <taxon>Vertebrata</taxon>
        <taxon>Euteleostomi</taxon>
        <taxon>Amphibia</taxon>
        <taxon>Batrachia</taxon>
        <taxon>Caudata</taxon>
        <taxon>Salamandroidea</taxon>
        <taxon>Salamandridae</taxon>
        <taxon>Pleurodelinae</taxon>
        <taxon>Pleurodeles</taxon>
    </lineage>
</organism>
<evidence type="ECO:0000256" key="1">
    <source>
        <dbReference type="ARBA" id="ARBA00039658"/>
    </source>
</evidence>
<dbReference type="GO" id="GO:0003676">
    <property type="term" value="F:nucleic acid binding"/>
    <property type="evidence" value="ECO:0007669"/>
    <property type="project" value="InterPro"/>
</dbReference>
<gene>
    <name evidence="3" type="ORF">NDU88_007087</name>
</gene>
<evidence type="ECO:0000313" key="3">
    <source>
        <dbReference type="EMBL" id="KAJ1166690.1"/>
    </source>
</evidence>
<dbReference type="Gene3D" id="1.10.340.70">
    <property type="match status" value="1"/>
</dbReference>
<dbReference type="Proteomes" id="UP001066276">
    <property type="component" value="Chromosome 4_2"/>
</dbReference>
<dbReference type="AlphaFoldDB" id="A0AAV7SRB1"/>
<dbReference type="PANTHER" id="PTHR37984">
    <property type="entry name" value="PROTEIN CBG26694"/>
    <property type="match status" value="1"/>
</dbReference>
<reference evidence="3" key="1">
    <citation type="journal article" date="2022" name="bioRxiv">
        <title>Sequencing and chromosome-scale assembly of the giantPleurodeles waltlgenome.</title>
        <authorList>
            <person name="Brown T."/>
            <person name="Elewa A."/>
            <person name="Iarovenko S."/>
            <person name="Subramanian E."/>
            <person name="Araus A.J."/>
            <person name="Petzold A."/>
            <person name="Susuki M."/>
            <person name="Suzuki K.-i.T."/>
            <person name="Hayashi T."/>
            <person name="Toyoda A."/>
            <person name="Oliveira C."/>
            <person name="Osipova E."/>
            <person name="Leigh N.D."/>
            <person name="Simon A."/>
            <person name="Yun M.H."/>
        </authorList>
    </citation>
    <scope>NUCLEOTIDE SEQUENCE</scope>
    <source>
        <strain evidence="3">20211129_DDA</strain>
        <tissue evidence="3">Liver</tissue>
    </source>
</reference>
<comment type="caution">
    <text evidence="3">The sequence shown here is derived from an EMBL/GenBank/DDBJ whole genome shotgun (WGS) entry which is preliminary data.</text>
</comment>
<dbReference type="EMBL" id="JANPWB010000008">
    <property type="protein sequence ID" value="KAJ1166690.1"/>
    <property type="molecule type" value="Genomic_DNA"/>
</dbReference>
<sequence>MVADFLSRFSVDNSEEFDDEVIINWVREMAINEEEWKLAVERDPDRHKLGEFIVKGWPEHRDIPDSLKGYWNVRDELSLNGSELFRGSKSIPPEGVRSKILNLAHEGHLGRSLTKSRLRTIYWWPGLDRDAEAVVKDCMSSARNDKSKVVAKAQLSPIEIPEKPWAKLGLDFMGPFHLLPANEQYVILMVDYASKWVVTKCVNSVDT</sequence>
<protein>
    <recommendedName>
        <fullName evidence="1">Gypsy retrotransposon integrase-like protein 1</fullName>
    </recommendedName>
</protein>
<feature type="domain" description="Integrase zinc-binding" evidence="2">
    <location>
        <begin position="92"/>
        <end position="143"/>
    </location>
</feature>
<dbReference type="InterPro" id="IPR041588">
    <property type="entry name" value="Integrase_H2C2"/>
</dbReference>
<dbReference type="InterPro" id="IPR050951">
    <property type="entry name" value="Retrovirus_Pol_polyprotein"/>
</dbReference>